<name>A0ABW5FGK2_9BACL</name>
<dbReference type="RefSeq" id="WP_209994104.1">
    <property type="nucleotide sequence ID" value="NZ_JBHSVQ010000001.1"/>
</dbReference>
<reference evidence="3" key="1">
    <citation type="journal article" date="2019" name="Int. J. Syst. Evol. Microbiol.">
        <title>The Global Catalogue of Microorganisms (GCM) 10K type strain sequencing project: providing services to taxonomists for standard genome sequencing and annotation.</title>
        <authorList>
            <consortium name="The Broad Institute Genomics Platform"/>
            <consortium name="The Broad Institute Genome Sequencing Center for Infectious Disease"/>
            <person name="Wu L."/>
            <person name="Ma J."/>
        </authorList>
    </citation>
    <scope>NUCLEOTIDE SEQUENCE [LARGE SCALE GENOMIC DNA]</scope>
    <source>
        <strain evidence="3">CCM 8725</strain>
    </source>
</reference>
<evidence type="ECO:0000313" key="3">
    <source>
        <dbReference type="Proteomes" id="UP001597448"/>
    </source>
</evidence>
<proteinExistence type="predicted"/>
<dbReference type="PROSITE" id="PS51257">
    <property type="entry name" value="PROKAR_LIPOPROTEIN"/>
    <property type="match status" value="1"/>
</dbReference>
<gene>
    <name evidence="2" type="ORF">ACFSX3_30290</name>
</gene>
<comment type="caution">
    <text evidence="2">The sequence shown here is derived from an EMBL/GenBank/DDBJ whole genome shotgun (WGS) entry which is preliminary data.</text>
</comment>
<keyword evidence="3" id="KW-1185">Reference proteome</keyword>
<dbReference type="EMBL" id="JBHUKY010000081">
    <property type="protein sequence ID" value="MFD2414153.1"/>
    <property type="molecule type" value="Genomic_DNA"/>
</dbReference>
<accession>A0ABW5FGK2</accession>
<evidence type="ECO:0000313" key="2">
    <source>
        <dbReference type="EMBL" id="MFD2414153.1"/>
    </source>
</evidence>
<protein>
    <recommendedName>
        <fullName evidence="4">DUF4430 domain-containing protein</fullName>
    </recommendedName>
</protein>
<feature type="signal peptide" evidence="1">
    <location>
        <begin position="1"/>
        <end position="30"/>
    </location>
</feature>
<sequence length="152" mass="17255">MYQYKMKFTKPCYGCLIVFIFIALSLTACGTNKGEGIAPEYHGVKYTGQGTLETKVNVVIYNEDEVLFLQTVKVIDDHPTVWKALQAISDNAEQGMLIEKDQKGQISKVDGIENNQTKKWKLYINNILEDEDLENIGIDEEQPLTLRYIADS</sequence>
<evidence type="ECO:0008006" key="4">
    <source>
        <dbReference type="Google" id="ProtNLM"/>
    </source>
</evidence>
<feature type="chain" id="PRO_5046991394" description="DUF4430 domain-containing protein" evidence="1">
    <location>
        <begin position="31"/>
        <end position="152"/>
    </location>
</feature>
<evidence type="ECO:0000256" key="1">
    <source>
        <dbReference type="SAM" id="SignalP"/>
    </source>
</evidence>
<dbReference type="Proteomes" id="UP001597448">
    <property type="component" value="Unassembled WGS sequence"/>
</dbReference>
<organism evidence="2 3">
    <name type="scientific">Paenibacillus rhizoplanae</name>
    <dbReference type="NCBI Taxonomy" id="1917181"/>
    <lineage>
        <taxon>Bacteria</taxon>
        <taxon>Bacillati</taxon>
        <taxon>Bacillota</taxon>
        <taxon>Bacilli</taxon>
        <taxon>Bacillales</taxon>
        <taxon>Paenibacillaceae</taxon>
        <taxon>Paenibacillus</taxon>
    </lineage>
</organism>
<keyword evidence="1" id="KW-0732">Signal</keyword>